<dbReference type="InterPro" id="IPR005490">
    <property type="entry name" value="LD_TPept_cat_dom"/>
</dbReference>
<sequence>MARAAVPPRSSHPTQPRGAARPRRRAASSALALLGAAALAGCGGGEQAIVEAIGERTATVQVPPSPASTVPAAPQGLPPAPPADEEAPRTSATAPAAAAGREAAAAARRVPEPQPTVHVTRATALRSRPGGPAVGRIAPRTQFGSPTVLPVVRHSGAWLGVLTPELPNGRIGWISARAALEVHRSAWEITASLGRREIVVRRAGRVVSRFPVAIGSPSTPTPRGRFAVTDKLTTGSDTSPYGCCILALSGRQTRTPQGWGGGDRLAIHGTSLPQTIGTEASLGCLRAPTGAIRRLVETVPLGTLVTIRA</sequence>
<keyword evidence="4 6" id="KW-0573">Peptidoglycan synthesis</keyword>
<gene>
    <name evidence="9" type="ORF">BDZ31_002143</name>
</gene>
<evidence type="ECO:0000256" key="3">
    <source>
        <dbReference type="ARBA" id="ARBA00022960"/>
    </source>
</evidence>
<evidence type="ECO:0000256" key="6">
    <source>
        <dbReference type="PROSITE-ProRule" id="PRU01373"/>
    </source>
</evidence>
<dbReference type="PROSITE" id="PS52029">
    <property type="entry name" value="LD_TPASE"/>
    <property type="match status" value="1"/>
</dbReference>
<reference evidence="9 10" key="1">
    <citation type="submission" date="2020-08" db="EMBL/GenBank/DDBJ databases">
        <title>Genomic Encyclopedia of Archaeal and Bacterial Type Strains, Phase II (KMG-II): from individual species to whole genera.</title>
        <authorList>
            <person name="Goeker M."/>
        </authorList>
    </citation>
    <scope>NUCLEOTIDE SEQUENCE [LARGE SCALE GENOMIC DNA]</scope>
    <source>
        <strain evidence="9 10">DSM 23288</strain>
    </source>
</reference>
<keyword evidence="3 6" id="KW-0133">Cell shape</keyword>
<dbReference type="GO" id="GO:0071555">
    <property type="term" value="P:cell wall organization"/>
    <property type="evidence" value="ECO:0007669"/>
    <property type="project" value="UniProtKB-UniRule"/>
</dbReference>
<feature type="active site" description="Proton donor/acceptor" evidence="6">
    <location>
        <position position="268"/>
    </location>
</feature>
<dbReference type="CDD" id="cd16913">
    <property type="entry name" value="YkuD_like"/>
    <property type="match status" value="1"/>
</dbReference>
<dbReference type="GO" id="GO:0008360">
    <property type="term" value="P:regulation of cell shape"/>
    <property type="evidence" value="ECO:0007669"/>
    <property type="project" value="UniProtKB-UniRule"/>
</dbReference>
<feature type="region of interest" description="Disordered" evidence="7">
    <location>
        <begin position="1"/>
        <end position="26"/>
    </location>
</feature>
<feature type="domain" description="L,D-TPase catalytic" evidence="8">
    <location>
        <begin position="187"/>
        <end position="308"/>
    </location>
</feature>
<organism evidence="9 10">
    <name type="scientific">Conexibacter arvalis</name>
    <dbReference type="NCBI Taxonomy" id="912552"/>
    <lineage>
        <taxon>Bacteria</taxon>
        <taxon>Bacillati</taxon>
        <taxon>Actinomycetota</taxon>
        <taxon>Thermoleophilia</taxon>
        <taxon>Solirubrobacterales</taxon>
        <taxon>Conexibacteraceae</taxon>
        <taxon>Conexibacter</taxon>
    </lineage>
</organism>
<dbReference type="GO" id="GO:0018104">
    <property type="term" value="P:peptidoglycan-protein cross-linking"/>
    <property type="evidence" value="ECO:0007669"/>
    <property type="project" value="TreeGrafter"/>
</dbReference>
<evidence type="ECO:0000256" key="2">
    <source>
        <dbReference type="ARBA" id="ARBA00022679"/>
    </source>
</evidence>
<name>A0A840IC99_9ACTN</name>
<evidence type="ECO:0000313" key="10">
    <source>
        <dbReference type="Proteomes" id="UP000585272"/>
    </source>
</evidence>
<proteinExistence type="predicted"/>
<keyword evidence="9" id="KW-0449">Lipoprotein</keyword>
<evidence type="ECO:0000256" key="1">
    <source>
        <dbReference type="ARBA" id="ARBA00004752"/>
    </source>
</evidence>
<dbReference type="AlphaFoldDB" id="A0A840IC99"/>
<dbReference type="EMBL" id="JACHNU010000002">
    <property type="protein sequence ID" value="MBB4662557.1"/>
    <property type="molecule type" value="Genomic_DNA"/>
</dbReference>
<keyword evidence="2" id="KW-0808">Transferase</keyword>
<feature type="compositionally biased region" description="Low complexity" evidence="7">
    <location>
        <begin position="60"/>
        <end position="75"/>
    </location>
</feature>
<dbReference type="RefSeq" id="WP_183341815.1">
    <property type="nucleotide sequence ID" value="NZ_JACHNU010000002.1"/>
</dbReference>
<dbReference type="InterPro" id="IPR050979">
    <property type="entry name" value="LD-transpeptidase"/>
</dbReference>
<dbReference type="PANTHER" id="PTHR30582">
    <property type="entry name" value="L,D-TRANSPEPTIDASE"/>
    <property type="match status" value="1"/>
</dbReference>
<keyword evidence="10" id="KW-1185">Reference proteome</keyword>
<dbReference type="GO" id="GO:0005576">
    <property type="term" value="C:extracellular region"/>
    <property type="evidence" value="ECO:0007669"/>
    <property type="project" value="TreeGrafter"/>
</dbReference>
<accession>A0A840IC99</accession>
<dbReference type="Pfam" id="PF03734">
    <property type="entry name" value="YkuD"/>
    <property type="match status" value="1"/>
</dbReference>
<dbReference type="UniPathway" id="UPA00219"/>
<dbReference type="Gene3D" id="2.40.440.10">
    <property type="entry name" value="L,D-transpeptidase catalytic domain-like"/>
    <property type="match status" value="1"/>
</dbReference>
<keyword evidence="5 6" id="KW-0961">Cell wall biogenesis/degradation</keyword>
<dbReference type="SUPFAM" id="SSF141523">
    <property type="entry name" value="L,D-transpeptidase catalytic domain-like"/>
    <property type="match status" value="1"/>
</dbReference>
<dbReference type="InterPro" id="IPR038063">
    <property type="entry name" value="Transpep_catalytic_dom"/>
</dbReference>
<evidence type="ECO:0000256" key="4">
    <source>
        <dbReference type="ARBA" id="ARBA00022984"/>
    </source>
</evidence>
<comment type="pathway">
    <text evidence="1 6">Cell wall biogenesis; peptidoglycan biosynthesis.</text>
</comment>
<dbReference type="Proteomes" id="UP000585272">
    <property type="component" value="Unassembled WGS sequence"/>
</dbReference>
<dbReference type="GO" id="GO:0071972">
    <property type="term" value="F:peptidoglycan L,D-transpeptidase activity"/>
    <property type="evidence" value="ECO:0007669"/>
    <property type="project" value="TreeGrafter"/>
</dbReference>
<evidence type="ECO:0000256" key="7">
    <source>
        <dbReference type="SAM" id="MobiDB-lite"/>
    </source>
</evidence>
<feature type="active site" description="Nucleophile" evidence="6">
    <location>
        <position position="284"/>
    </location>
</feature>
<evidence type="ECO:0000259" key="8">
    <source>
        <dbReference type="PROSITE" id="PS52029"/>
    </source>
</evidence>
<protein>
    <submittedName>
        <fullName evidence="9">Lipoprotein-anchoring transpeptidase ErfK/SrfK</fullName>
    </submittedName>
</protein>
<comment type="caution">
    <text evidence="9">The sequence shown here is derived from an EMBL/GenBank/DDBJ whole genome shotgun (WGS) entry which is preliminary data.</text>
</comment>
<evidence type="ECO:0000313" key="9">
    <source>
        <dbReference type="EMBL" id="MBB4662557.1"/>
    </source>
</evidence>
<feature type="region of interest" description="Disordered" evidence="7">
    <location>
        <begin position="60"/>
        <end position="116"/>
    </location>
</feature>
<evidence type="ECO:0000256" key="5">
    <source>
        <dbReference type="ARBA" id="ARBA00023316"/>
    </source>
</evidence>
<dbReference type="GO" id="GO:0016740">
    <property type="term" value="F:transferase activity"/>
    <property type="evidence" value="ECO:0007669"/>
    <property type="project" value="UniProtKB-KW"/>
</dbReference>
<feature type="compositionally biased region" description="Low complexity" evidence="7">
    <location>
        <begin position="89"/>
        <end position="108"/>
    </location>
</feature>